<dbReference type="EMBL" id="JBDFQZ010000006">
    <property type="protein sequence ID" value="KAK9713978.1"/>
    <property type="molecule type" value="Genomic_DNA"/>
</dbReference>
<dbReference type="AlphaFoldDB" id="A0AAW1K7B6"/>
<reference evidence="1" key="1">
    <citation type="submission" date="2024-03" db="EMBL/GenBank/DDBJ databases">
        <title>WGS assembly of Saponaria officinalis var. Norfolk2.</title>
        <authorList>
            <person name="Jenkins J."/>
            <person name="Shu S."/>
            <person name="Grimwood J."/>
            <person name="Barry K."/>
            <person name="Goodstein D."/>
            <person name="Schmutz J."/>
            <person name="Leebens-Mack J."/>
            <person name="Osbourn A."/>
        </authorList>
    </citation>
    <scope>NUCLEOTIDE SEQUENCE [LARGE SCALE GENOMIC DNA]</scope>
    <source>
        <strain evidence="1">JIC</strain>
    </source>
</reference>
<sequence>MNTIPFFPLFSFLPKSHPLQTLGALLRLSSLITSSSLFSPTLDHHHHLRTHQHHPTLPSLLVFCRFSRQQSQFTIINPTITIITVCFSGDFCTITVSCFSLSPPSLS</sequence>
<comment type="caution">
    <text evidence="1">The sequence shown here is derived from an EMBL/GenBank/DDBJ whole genome shotgun (WGS) entry which is preliminary data.</text>
</comment>
<gene>
    <name evidence="1" type="ORF">RND81_06G062900</name>
</gene>
<evidence type="ECO:0000313" key="1">
    <source>
        <dbReference type="EMBL" id="KAK9713978.1"/>
    </source>
</evidence>
<name>A0AAW1K7B6_SAPOF</name>
<keyword evidence="2" id="KW-1185">Reference proteome</keyword>
<evidence type="ECO:0000313" key="2">
    <source>
        <dbReference type="Proteomes" id="UP001443914"/>
    </source>
</evidence>
<accession>A0AAW1K7B6</accession>
<protein>
    <submittedName>
        <fullName evidence="1">Uncharacterized protein</fullName>
    </submittedName>
</protein>
<proteinExistence type="predicted"/>
<dbReference type="Proteomes" id="UP001443914">
    <property type="component" value="Unassembled WGS sequence"/>
</dbReference>
<organism evidence="1 2">
    <name type="scientific">Saponaria officinalis</name>
    <name type="common">Common soapwort</name>
    <name type="synonym">Lychnis saponaria</name>
    <dbReference type="NCBI Taxonomy" id="3572"/>
    <lineage>
        <taxon>Eukaryota</taxon>
        <taxon>Viridiplantae</taxon>
        <taxon>Streptophyta</taxon>
        <taxon>Embryophyta</taxon>
        <taxon>Tracheophyta</taxon>
        <taxon>Spermatophyta</taxon>
        <taxon>Magnoliopsida</taxon>
        <taxon>eudicotyledons</taxon>
        <taxon>Gunneridae</taxon>
        <taxon>Pentapetalae</taxon>
        <taxon>Caryophyllales</taxon>
        <taxon>Caryophyllaceae</taxon>
        <taxon>Caryophylleae</taxon>
        <taxon>Saponaria</taxon>
    </lineage>
</organism>